<feature type="domain" description="Ppx/GppA phosphatase N-terminal" evidence="1">
    <location>
        <begin position="16"/>
        <end position="301"/>
    </location>
</feature>
<dbReference type="EMBL" id="JANDBC010000003">
    <property type="protein sequence ID" value="MCP9292575.1"/>
    <property type="molecule type" value="Genomic_DNA"/>
</dbReference>
<comment type="caution">
    <text evidence="2">The sequence shown here is derived from an EMBL/GenBank/DDBJ whole genome shotgun (WGS) entry which is preliminary data.</text>
</comment>
<dbReference type="GO" id="GO:0016462">
    <property type="term" value="F:pyrophosphatase activity"/>
    <property type="evidence" value="ECO:0007669"/>
    <property type="project" value="TreeGrafter"/>
</dbReference>
<dbReference type="SUPFAM" id="SSF53067">
    <property type="entry name" value="Actin-like ATPase domain"/>
    <property type="match status" value="2"/>
</dbReference>
<proteinExistence type="predicted"/>
<dbReference type="CDD" id="cd24054">
    <property type="entry name" value="ASKHA_NBD_AaPPX-GppA_MtPPX2-like"/>
    <property type="match status" value="1"/>
</dbReference>
<dbReference type="InterPro" id="IPR050273">
    <property type="entry name" value="GppA/Ppx_hydrolase"/>
</dbReference>
<gene>
    <name evidence="2" type="ORF">NM125_13385</name>
</gene>
<dbReference type="PANTHER" id="PTHR30005">
    <property type="entry name" value="EXOPOLYPHOSPHATASE"/>
    <property type="match status" value="1"/>
</dbReference>
<dbReference type="Proteomes" id="UP001139125">
    <property type="component" value="Unassembled WGS sequence"/>
</dbReference>
<dbReference type="InterPro" id="IPR043129">
    <property type="entry name" value="ATPase_NBD"/>
</dbReference>
<reference evidence="2" key="1">
    <citation type="submission" date="2022-06" db="EMBL/GenBank/DDBJ databases">
        <title>Gracilimonas sp. CAU 1638 isolated from sea sediment.</title>
        <authorList>
            <person name="Kim W."/>
        </authorList>
    </citation>
    <scope>NUCLEOTIDE SEQUENCE</scope>
    <source>
        <strain evidence="2">CAU 1638</strain>
    </source>
</reference>
<dbReference type="PANTHER" id="PTHR30005:SF0">
    <property type="entry name" value="RETROGRADE REGULATION PROTEIN 2"/>
    <property type="match status" value="1"/>
</dbReference>
<evidence type="ECO:0000313" key="2">
    <source>
        <dbReference type="EMBL" id="MCP9292575.1"/>
    </source>
</evidence>
<dbReference type="AlphaFoldDB" id="A0A9X2L561"/>
<dbReference type="RefSeq" id="WP_255135468.1">
    <property type="nucleotide sequence ID" value="NZ_JANDBC010000003.1"/>
</dbReference>
<evidence type="ECO:0000259" key="1">
    <source>
        <dbReference type="Pfam" id="PF02541"/>
    </source>
</evidence>
<evidence type="ECO:0000313" key="3">
    <source>
        <dbReference type="Proteomes" id="UP001139125"/>
    </source>
</evidence>
<dbReference type="Gene3D" id="3.30.420.40">
    <property type="match status" value="1"/>
</dbReference>
<organism evidence="2 3">
    <name type="scientific">Gracilimonas sediminicola</name>
    <dbReference type="NCBI Taxonomy" id="2952158"/>
    <lineage>
        <taxon>Bacteria</taxon>
        <taxon>Pseudomonadati</taxon>
        <taxon>Balneolota</taxon>
        <taxon>Balneolia</taxon>
        <taxon>Balneolales</taxon>
        <taxon>Balneolaceae</taxon>
        <taxon>Gracilimonas</taxon>
    </lineage>
</organism>
<dbReference type="Gene3D" id="3.30.420.150">
    <property type="entry name" value="Exopolyphosphatase. Domain 2"/>
    <property type="match status" value="1"/>
</dbReference>
<dbReference type="Pfam" id="PF02541">
    <property type="entry name" value="Ppx-GppA"/>
    <property type="match status" value="1"/>
</dbReference>
<accession>A0A9X2L561</accession>
<sequence>MKAAIDIGTNTVLLLVAEYENGVIKNVHEEHRVPRLGKGVDADKNINEAATERVIDALSAYRKILDADFPKVDQIIVTATSAVRDANNRDEFMASVKEETDFEIRLLSGREEAECTASGALSVLENIEDEETLILDIGGGSTEIAQVKKGKVIDGYSFDMGSVRFTERFLSGNPPSYEEIETCRNKITEFYKSREFEVNERLKAVGVAGTVTTLAAMALDITNYEPEKLNGHSLKLDTVRHYIDMFSENTHEDMLAQNPVFLQGREDIFMGGMLILEGFMKHFNFDELLVSTGGIRHGAIITLA</sequence>
<dbReference type="InterPro" id="IPR003695">
    <property type="entry name" value="Ppx_GppA_N"/>
</dbReference>
<protein>
    <submittedName>
        <fullName evidence="2">Ppx/GppA family phosphatase</fullName>
    </submittedName>
</protein>
<keyword evidence="3" id="KW-1185">Reference proteome</keyword>
<name>A0A9X2L561_9BACT</name>